<dbReference type="SUPFAM" id="SSF55486">
    <property type="entry name" value="Metalloproteases ('zincins'), catalytic domain"/>
    <property type="match status" value="1"/>
</dbReference>
<name>A0A8S3ZRM3_9EUPU</name>
<evidence type="ECO:0000313" key="2">
    <source>
        <dbReference type="Proteomes" id="UP000678393"/>
    </source>
</evidence>
<dbReference type="GO" id="GO:0006509">
    <property type="term" value="P:membrane protein ectodomain proteolysis"/>
    <property type="evidence" value="ECO:0007669"/>
    <property type="project" value="TreeGrafter"/>
</dbReference>
<dbReference type="OrthoDB" id="2131567at2759"/>
<accession>A0A8S3ZRM3</accession>
<dbReference type="InterPro" id="IPR024079">
    <property type="entry name" value="MetalloPept_cat_dom_sf"/>
</dbReference>
<evidence type="ECO:0000313" key="1">
    <source>
        <dbReference type="EMBL" id="CAG5130500.1"/>
    </source>
</evidence>
<feature type="non-terminal residue" evidence="1">
    <location>
        <position position="74"/>
    </location>
</feature>
<sequence>DAQIAYNIGFSSSMNTKGNNLLSQEAMLVTAHEFGHNWGAEHDAETDECAPDAFNNGRFIMYPYAVSGYDENND</sequence>
<dbReference type="AlphaFoldDB" id="A0A8S3ZRM3"/>
<dbReference type="Pfam" id="PF13688">
    <property type="entry name" value="Reprolysin_5"/>
    <property type="match status" value="1"/>
</dbReference>
<gene>
    <name evidence="1" type="ORF">CUNI_LOCUS16058</name>
</gene>
<dbReference type="EMBL" id="CAJHNH020004062">
    <property type="protein sequence ID" value="CAG5130500.1"/>
    <property type="molecule type" value="Genomic_DNA"/>
</dbReference>
<dbReference type="InterPro" id="IPR051489">
    <property type="entry name" value="ADAM_Metalloproteinase"/>
</dbReference>
<dbReference type="GO" id="GO:0005886">
    <property type="term" value="C:plasma membrane"/>
    <property type="evidence" value="ECO:0007669"/>
    <property type="project" value="TreeGrafter"/>
</dbReference>
<evidence type="ECO:0008006" key="3">
    <source>
        <dbReference type="Google" id="ProtNLM"/>
    </source>
</evidence>
<dbReference type="GO" id="GO:0007219">
    <property type="term" value="P:Notch signaling pathway"/>
    <property type="evidence" value="ECO:0007669"/>
    <property type="project" value="TreeGrafter"/>
</dbReference>
<proteinExistence type="predicted"/>
<dbReference type="PANTHER" id="PTHR45702">
    <property type="entry name" value="ADAM10/ADAM17 METALLOPEPTIDASE FAMILY MEMBER"/>
    <property type="match status" value="1"/>
</dbReference>
<reference evidence="1" key="1">
    <citation type="submission" date="2021-04" db="EMBL/GenBank/DDBJ databases">
        <authorList>
            <consortium name="Molecular Ecology Group"/>
        </authorList>
    </citation>
    <scope>NUCLEOTIDE SEQUENCE</scope>
</reference>
<organism evidence="1 2">
    <name type="scientific">Candidula unifasciata</name>
    <dbReference type="NCBI Taxonomy" id="100452"/>
    <lineage>
        <taxon>Eukaryota</taxon>
        <taxon>Metazoa</taxon>
        <taxon>Spiralia</taxon>
        <taxon>Lophotrochozoa</taxon>
        <taxon>Mollusca</taxon>
        <taxon>Gastropoda</taxon>
        <taxon>Heterobranchia</taxon>
        <taxon>Euthyneura</taxon>
        <taxon>Panpulmonata</taxon>
        <taxon>Eupulmonata</taxon>
        <taxon>Stylommatophora</taxon>
        <taxon>Helicina</taxon>
        <taxon>Helicoidea</taxon>
        <taxon>Geomitridae</taxon>
        <taxon>Candidula</taxon>
    </lineage>
</organism>
<protein>
    <recommendedName>
        <fullName evidence="3">Peptidase M12B domain-containing protein</fullName>
    </recommendedName>
</protein>
<dbReference type="Gene3D" id="3.40.390.10">
    <property type="entry name" value="Collagenase (Catalytic Domain)"/>
    <property type="match status" value="1"/>
</dbReference>
<dbReference type="Proteomes" id="UP000678393">
    <property type="component" value="Unassembled WGS sequence"/>
</dbReference>
<dbReference type="PANTHER" id="PTHR45702:SF6">
    <property type="entry name" value="DISINTEGRIN AND METALLOPROTEINASE DOMAIN-CONTAINING PROTEIN 17"/>
    <property type="match status" value="1"/>
</dbReference>
<feature type="non-terminal residue" evidence="1">
    <location>
        <position position="1"/>
    </location>
</feature>
<keyword evidence="2" id="KW-1185">Reference proteome</keyword>
<dbReference type="GO" id="GO:0004222">
    <property type="term" value="F:metalloendopeptidase activity"/>
    <property type="evidence" value="ECO:0007669"/>
    <property type="project" value="TreeGrafter"/>
</dbReference>
<comment type="caution">
    <text evidence="1">The sequence shown here is derived from an EMBL/GenBank/DDBJ whole genome shotgun (WGS) entry which is preliminary data.</text>
</comment>